<feature type="compositionally biased region" description="Polar residues" evidence="1">
    <location>
        <begin position="9"/>
        <end position="23"/>
    </location>
</feature>
<comment type="caution">
    <text evidence="2">The sequence shown here is derived from an EMBL/GenBank/DDBJ whole genome shotgun (WGS) entry which is preliminary data.</text>
</comment>
<evidence type="ECO:0000313" key="3">
    <source>
        <dbReference type="Proteomes" id="UP001230188"/>
    </source>
</evidence>
<sequence length="614" mass="66383">MAMPCRAARNTTQSIVHASSTPGTVGPGSYAPPRSLKTSSQPNFAAFASSNARGLSQDQESSTPGPGSYLAVRTVERKPVTNNAFKTSIARMAPSAPGSTCYVESSAARNPGPGMYRDPFKEPRMGPRPPQIVKKPSLAARVLTAIKSDAKRLNPPAIPRREQSHGYDETDEGYLTPLRGREDVIPGVGAETVGPAAYDIPGAIGKDGTEFAKSTTRRRVFEMKSVPGPGDYDPMTTVDAQRARQSKREGEGLACFKSRVPMAFEIDDARRPNTCDVDFLGPADNKPEWPSILQCFGSTSTRRGWHRRADLPYADPSSSATPGPGSYACDRSAFRIKLQRRLTDEPIAFNSSGPRPCLASYDDDDGEKNPADADPDGPQTVQPVSRISPPGPGAYDLKSESIVHAIQKRTAGRHGIFGSCSARFVHHSLPPEVQKMLQSHSTDANDTPGPGNYDVLRETTKSAASPRGQRHVFKSIVDRNDDKPQYDARAPQIQQVGSRNTPGVGDYTIPSAFSKPASRKGAPASTFTSKARRFDDNALANGDRIRQTPGPGTYQPERHHPQRRVNGPAQPMEQRFRGWIRTSTSPEVGPGAYVAPASSLAKTFNVSYTTEKKI</sequence>
<feature type="region of interest" description="Disordered" evidence="1">
    <location>
        <begin position="155"/>
        <end position="174"/>
    </location>
</feature>
<feature type="compositionally biased region" description="Basic and acidic residues" evidence="1">
    <location>
        <begin position="476"/>
        <end position="486"/>
    </location>
</feature>
<evidence type="ECO:0000256" key="1">
    <source>
        <dbReference type="SAM" id="MobiDB-lite"/>
    </source>
</evidence>
<feature type="region of interest" description="Disordered" evidence="1">
    <location>
        <begin position="345"/>
        <end position="393"/>
    </location>
</feature>
<dbReference type="AlphaFoldDB" id="A0AAD7UCM4"/>
<feature type="compositionally biased region" description="Polar residues" evidence="1">
    <location>
        <begin position="36"/>
        <end position="65"/>
    </location>
</feature>
<feature type="compositionally biased region" description="Polar residues" evidence="1">
    <location>
        <begin position="492"/>
        <end position="501"/>
    </location>
</feature>
<proteinExistence type="predicted"/>
<feature type="region of interest" description="Disordered" evidence="1">
    <location>
        <begin position="460"/>
        <end position="571"/>
    </location>
</feature>
<dbReference type="InterPro" id="IPR010736">
    <property type="entry name" value="SHIPPO-rpt"/>
</dbReference>
<dbReference type="Proteomes" id="UP001230188">
    <property type="component" value="Unassembled WGS sequence"/>
</dbReference>
<accession>A0AAD7UCM4</accession>
<protein>
    <submittedName>
        <fullName evidence="2">Uncharacterized protein</fullName>
    </submittedName>
</protein>
<name>A0AAD7UCM4_9STRA</name>
<feature type="compositionally biased region" description="Basic and acidic residues" evidence="1">
    <location>
        <begin position="159"/>
        <end position="168"/>
    </location>
</feature>
<evidence type="ECO:0000313" key="2">
    <source>
        <dbReference type="EMBL" id="KAJ8602366.1"/>
    </source>
</evidence>
<gene>
    <name evidence="2" type="ORF">CTAYLR_004203</name>
</gene>
<dbReference type="PANTHER" id="PTHR21580">
    <property type="entry name" value="SHIPPO-1-RELATED"/>
    <property type="match status" value="1"/>
</dbReference>
<dbReference type="EMBL" id="JAQMWT010000381">
    <property type="protein sequence ID" value="KAJ8602366.1"/>
    <property type="molecule type" value="Genomic_DNA"/>
</dbReference>
<organism evidence="2 3">
    <name type="scientific">Chrysophaeum taylorii</name>
    <dbReference type="NCBI Taxonomy" id="2483200"/>
    <lineage>
        <taxon>Eukaryota</taxon>
        <taxon>Sar</taxon>
        <taxon>Stramenopiles</taxon>
        <taxon>Ochrophyta</taxon>
        <taxon>Pelagophyceae</taxon>
        <taxon>Pelagomonadales</taxon>
        <taxon>Pelagomonadaceae</taxon>
        <taxon>Chrysophaeum</taxon>
    </lineage>
</organism>
<dbReference type="Pfam" id="PF07004">
    <property type="entry name" value="SHIPPO-rpt"/>
    <property type="match status" value="5"/>
</dbReference>
<reference evidence="2" key="1">
    <citation type="submission" date="2023-01" db="EMBL/GenBank/DDBJ databases">
        <title>Metagenome sequencing of chrysophaentin producing Chrysophaeum taylorii.</title>
        <authorList>
            <person name="Davison J."/>
            <person name="Bewley C."/>
        </authorList>
    </citation>
    <scope>NUCLEOTIDE SEQUENCE</scope>
    <source>
        <strain evidence="2">NIES-1699</strain>
    </source>
</reference>
<dbReference type="InterPro" id="IPR051291">
    <property type="entry name" value="CIMAP"/>
</dbReference>
<feature type="region of interest" description="Disordered" evidence="1">
    <location>
        <begin position="1"/>
        <end position="70"/>
    </location>
</feature>
<keyword evidence="3" id="KW-1185">Reference proteome</keyword>